<dbReference type="EMBL" id="PDNB01000050">
    <property type="protein sequence ID" value="PGH13041.1"/>
    <property type="molecule type" value="Genomic_DNA"/>
</dbReference>
<keyword evidence="8" id="KW-0521">NADP</keyword>
<dbReference type="GO" id="GO:0006879">
    <property type="term" value="P:intracellular iron ion homeostasis"/>
    <property type="evidence" value="ECO:0007669"/>
    <property type="project" value="TreeGrafter"/>
</dbReference>
<gene>
    <name evidence="13" type="ORF">AJ79_03878</name>
</gene>
<dbReference type="OrthoDB" id="3519933at2759"/>
<evidence type="ECO:0000256" key="6">
    <source>
        <dbReference type="ARBA" id="ARBA00022630"/>
    </source>
</evidence>
<evidence type="ECO:0000256" key="4">
    <source>
        <dbReference type="ARBA" id="ARBA00012881"/>
    </source>
</evidence>
<comment type="similarity">
    <text evidence="3">Belongs to the lysine N(6)-hydroxylase/L-ornithine N(5)-oxygenase family.</text>
</comment>
<evidence type="ECO:0000256" key="7">
    <source>
        <dbReference type="ARBA" id="ARBA00022827"/>
    </source>
</evidence>
<comment type="pathway">
    <text evidence="2">Siderophore biosynthesis.</text>
</comment>
<evidence type="ECO:0000256" key="10">
    <source>
        <dbReference type="ARBA" id="ARBA00030351"/>
    </source>
</evidence>
<comment type="cofactor">
    <cofactor evidence="1">
        <name>FAD</name>
        <dbReference type="ChEBI" id="CHEBI:57692"/>
    </cofactor>
</comment>
<dbReference type="EC" id="1.14.13.196" evidence="4"/>
<comment type="catalytic activity">
    <reaction evidence="11">
        <text>L-ornithine + NADPH + O2 = N(5)-hydroxy-L-ornithine + NADP(+) + H2O</text>
        <dbReference type="Rhea" id="RHEA:41508"/>
        <dbReference type="ChEBI" id="CHEBI:15377"/>
        <dbReference type="ChEBI" id="CHEBI:15379"/>
        <dbReference type="ChEBI" id="CHEBI:46911"/>
        <dbReference type="ChEBI" id="CHEBI:57783"/>
        <dbReference type="ChEBI" id="CHEBI:58349"/>
        <dbReference type="ChEBI" id="CHEBI:78275"/>
        <dbReference type="EC" id="1.14.13.196"/>
    </reaction>
</comment>
<dbReference type="GO" id="GO:0016491">
    <property type="term" value="F:oxidoreductase activity"/>
    <property type="evidence" value="ECO:0007669"/>
    <property type="project" value="UniProtKB-KW"/>
</dbReference>
<dbReference type="Proteomes" id="UP000223968">
    <property type="component" value="Unassembled WGS sequence"/>
</dbReference>
<dbReference type="Gene3D" id="3.50.50.60">
    <property type="entry name" value="FAD/NAD(P)-binding domain"/>
    <property type="match status" value="1"/>
</dbReference>
<evidence type="ECO:0000256" key="11">
    <source>
        <dbReference type="ARBA" id="ARBA00047598"/>
    </source>
</evidence>
<proteinExistence type="inferred from homology"/>
<reference evidence="13 14" key="1">
    <citation type="submission" date="2017-10" db="EMBL/GenBank/DDBJ databases">
        <title>Comparative genomics in systemic dimorphic fungi from Ajellomycetaceae.</title>
        <authorList>
            <person name="Munoz J.F."/>
            <person name="Mcewen J.G."/>
            <person name="Clay O.K."/>
            <person name="Cuomo C.A."/>
        </authorList>
    </citation>
    <scope>NUCLEOTIDE SEQUENCE [LARGE SCALE GENOMIC DNA]</scope>
    <source>
        <strain evidence="13 14">UAMH5409</strain>
    </source>
</reference>
<dbReference type="InterPro" id="IPR025700">
    <property type="entry name" value="Lys/Orn_oxygenase"/>
</dbReference>
<comment type="catalytic activity">
    <reaction evidence="12">
        <text>L-ornithine + NADH + O2 = N(5)-hydroxy-L-ornithine + NAD(+) + H2O</text>
        <dbReference type="Rhea" id="RHEA:41512"/>
        <dbReference type="ChEBI" id="CHEBI:15377"/>
        <dbReference type="ChEBI" id="CHEBI:15379"/>
        <dbReference type="ChEBI" id="CHEBI:46911"/>
        <dbReference type="ChEBI" id="CHEBI:57540"/>
        <dbReference type="ChEBI" id="CHEBI:57945"/>
        <dbReference type="ChEBI" id="CHEBI:78275"/>
        <dbReference type="EC" id="1.14.13.196"/>
    </reaction>
</comment>
<dbReference type="AlphaFoldDB" id="A0A2B7XW95"/>
<evidence type="ECO:0000256" key="5">
    <source>
        <dbReference type="ARBA" id="ARBA00018612"/>
    </source>
</evidence>
<accession>A0A2B7XW95</accession>
<dbReference type="STRING" id="1447875.A0A2B7XW95"/>
<sequence length="478" mass="53420">METVLKNDSSQRREAAVLPKNNVEGSSNGGGQHDIICVGFGPAALAIAIAMRDRGVQRRVLFLERQPEFGWHTGMLLPGSKMQISFIKDLATQRNPRSYFTFLNYLHQKDRLVHFTNLSTHLPFREEFNDYMKWCASHFNDWVQYKQEVVSVTAAETRPGWPAESFKVVARDVQTGKLRELSAKHVVVASGGERAIPRGLASQPLPNSIIHSSVYLDSVQKLLQEKNASYRLAVVGGGQSAVEISEDMQSRYPNSKVTLITKASSLKPSDDSPFVNEIFDPSSVDGFYSLSRSQRQKVLLENKATNYGVVRLPLLEHVYEKLYRQKFLDPNPANWALRLITGHEVMGLKELPSTSPNSRVELQLKNVQTGKVSGSGEGYDLVVLATGYTRNPFATMLKPLEKIVEPLATGEEYHVDRDYRLRFHQGKIQRDAGIWLQGCCESSHGLSDSLLSILAVRGGELLDSILASSKRGEDYARL</sequence>
<evidence type="ECO:0000256" key="2">
    <source>
        <dbReference type="ARBA" id="ARBA00004924"/>
    </source>
</evidence>
<dbReference type="Pfam" id="PF13434">
    <property type="entry name" value="Lys_Orn_oxgnase"/>
    <property type="match status" value="1"/>
</dbReference>
<keyword evidence="7" id="KW-0274">FAD</keyword>
<keyword evidence="9" id="KW-0560">Oxidoreductase</keyword>
<evidence type="ECO:0000256" key="3">
    <source>
        <dbReference type="ARBA" id="ARBA00007588"/>
    </source>
</evidence>
<evidence type="ECO:0000313" key="13">
    <source>
        <dbReference type="EMBL" id="PGH13041.1"/>
    </source>
</evidence>
<dbReference type="SUPFAM" id="SSF51905">
    <property type="entry name" value="FAD/NAD(P)-binding domain"/>
    <property type="match status" value="1"/>
</dbReference>
<keyword evidence="14" id="KW-1185">Reference proteome</keyword>
<evidence type="ECO:0000256" key="9">
    <source>
        <dbReference type="ARBA" id="ARBA00023002"/>
    </source>
</evidence>
<dbReference type="PANTHER" id="PTHR42802:SF1">
    <property type="entry name" value="L-ORNITHINE N(5)-MONOOXYGENASE"/>
    <property type="match status" value="1"/>
</dbReference>
<protein>
    <recommendedName>
        <fullName evidence="5">L-ornithine N(5)-monooxygenase</fullName>
        <ecNumber evidence="4">1.14.13.196</ecNumber>
    </recommendedName>
    <alternativeName>
        <fullName evidence="10">L-ornithine N(5)-oxygenase</fullName>
    </alternativeName>
</protein>
<dbReference type="PRINTS" id="PR00368">
    <property type="entry name" value="FADPNR"/>
</dbReference>
<evidence type="ECO:0000256" key="12">
    <source>
        <dbReference type="ARBA" id="ARBA00049248"/>
    </source>
</evidence>
<name>A0A2B7XW95_9EURO</name>
<comment type="caution">
    <text evidence="13">The sequence shown here is derived from an EMBL/GenBank/DDBJ whole genome shotgun (WGS) entry which is preliminary data.</text>
</comment>
<dbReference type="PANTHER" id="PTHR42802">
    <property type="entry name" value="MONOOXYGENASE"/>
    <property type="match status" value="1"/>
</dbReference>
<evidence type="ECO:0000313" key="14">
    <source>
        <dbReference type="Proteomes" id="UP000223968"/>
    </source>
</evidence>
<evidence type="ECO:0000256" key="1">
    <source>
        <dbReference type="ARBA" id="ARBA00001974"/>
    </source>
</evidence>
<keyword evidence="6" id="KW-0285">Flavoprotein</keyword>
<organism evidence="13 14">
    <name type="scientific">Helicocarpus griseus UAMH5409</name>
    <dbReference type="NCBI Taxonomy" id="1447875"/>
    <lineage>
        <taxon>Eukaryota</taxon>
        <taxon>Fungi</taxon>
        <taxon>Dikarya</taxon>
        <taxon>Ascomycota</taxon>
        <taxon>Pezizomycotina</taxon>
        <taxon>Eurotiomycetes</taxon>
        <taxon>Eurotiomycetidae</taxon>
        <taxon>Onygenales</taxon>
        <taxon>Ajellomycetaceae</taxon>
        <taxon>Helicocarpus</taxon>
    </lineage>
</organism>
<dbReference type="InterPro" id="IPR036188">
    <property type="entry name" value="FAD/NAD-bd_sf"/>
</dbReference>
<evidence type="ECO:0000256" key="8">
    <source>
        <dbReference type="ARBA" id="ARBA00022857"/>
    </source>
</evidence>